<protein>
    <recommendedName>
        <fullName evidence="3">DUF934 domain-containing protein</fullName>
    </recommendedName>
</protein>
<name>A0ABY5MM28_9HYPH</name>
<keyword evidence="2" id="KW-1185">Reference proteome</keyword>
<organism evidence="1 2">
    <name type="scientific">Nitratireductor thuwali</name>
    <dbReference type="NCBI Taxonomy" id="2267699"/>
    <lineage>
        <taxon>Bacteria</taxon>
        <taxon>Pseudomonadati</taxon>
        <taxon>Pseudomonadota</taxon>
        <taxon>Alphaproteobacteria</taxon>
        <taxon>Hyphomicrobiales</taxon>
        <taxon>Phyllobacteriaceae</taxon>
        <taxon>Nitratireductor</taxon>
    </lineage>
</organism>
<dbReference type="Pfam" id="PF06073">
    <property type="entry name" value="DUF934"/>
    <property type="match status" value="1"/>
</dbReference>
<dbReference type="Proteomes" id="UP001342418">
    <property type="component" value="Chromosome"/>
</dbReference>
<proteinExistence type="predicted"/>
<dbReference type="InterPro" id="IPR008318">
    <property type="entry name" value="UCP030820"/>
</dbReference>
<evidence type="ECO:0000313" key="1">
    <source>
        <dbReference type="EMBL" id="UUP17894.1"/>
    </source>
</evidence>
<evidence type="ECO:0000313" key="2">
    <source>
        <dbReference type="Proteomes" id="UP001342418"/>
    </source>
</evidence>
<evidence type="ECO:0008006" key="3">
    <source>
        <dbReference type="Google" id="ProtNLM"/>
    </source>
</evidence>
<reference evidence="1 2" key="1">
    <citation type="submission" date="2018-07" db="EMBL/GenBank/DDBJ databases">
        <title>Genome sequence of Nitratireductor thuwali#1536.</title>
        <authorList>
            <person name="Michoud G."/>
            <person name="Merlino G."/>
            <person name="Sefrji F.O."/>
            <person name="Daffonchio D."/>
        </authorList>
    </citation>
    <scope>NUCLEOTIDE SEQUENCE [LARGE SCALE GENOMIC DNA]</scope>
    <source>
        <strain evidence="2">Nit1536</strain>
    </source>
</reference>
<dbReference type="PIRSF" id="PIRSF030820">
    <property type="entry name" value="UCP030820"/>
    <property type="match status" value="1"/>
</dbReference>
<gene>
    <name evidence="1" type="ORF">NTH_02370</name>
</gene>
<sequence>MNDTTGTIEPRLWSEQGFLDNRWRRAESAEELDSEGNFIVPLEVFAALDEAARSALKPRLGVELQPGDDVEALAPHLDGLPLVALAFPAYTDGRSYSKAQLLRSRYAYEGEVRATGDVLFDQVAHMLRVGFSTLEVKNAPTLARLEAGQRGGIGLHYQPAARAASSGAYSWRRQAAG</sequence>
<accession>A0ABY5MM28</accession>
<dbReference type="EMBL" id="CP030941">
    <property type="protein sequence ID" value="UUP17894.1"/>
    <property type="molecule type" value="Genomic_DNA"/>
</dbReference>
<dbReference type="RefSeq" id="WP_338530179.1">
    <property type="nucleotide sequence ID" value="NZ_CP030941.1"/>
</dbReference>